<feature type="transmembrane region" description="Helical" evidence="11">
    <location>
        <begin position="378"/>
        <end position="399"/>
    </location>
</feature>
<keyword evidence="7" id="KW-0869">Chloride channel</keyword>
<keyword evidence="3 11" id="KW-0812">Transmembrane</keyword>
<dbReference type="SUPFAM" id="SSF81340">
    <property type="entry name" value="Clc chloride channel"/>
    <property type="match status" value="1"/>
</dbReference>
<feature type="transmembrane region" description="Helical" evidence="11">
    <location>
        <begin position="262"/>
        <end position="283"/>
    </location>
</feature>
<evidence type="ECO:0000256" key="5">
    <source>
        <dbReference type="ARBA" id="ARBA00023065"/>
    </source>
</evidence>
<feature type="transmembrane region" description="Helical" evidence="11">
    <location>
        <begin position="339"/>
        <end position="366"/>
    </location>
</feature>
<evidence type="ECO:0000313" key="13">
    <source>
        <dbReference type="Proteomes" id="UP000248330"/>
    </source>
</evidence>
<reference evidence="12 13" key="1">
    <citation type="submission" date="2018-04" db="EMBL/GenBank/DDBJ databases">
        <title>Genomic Encyclopedia of Type Strains, Phase IV (KMG-IV): sequencing the most valuable type-strain genomes for metagenomic binning, comparative biology and taxonomic classification.</title>
        <authorList>
            <person name="Goeker M."/>
        </authorList>
    </citation>
    <scope>NUCLEOTIDE SEQUENCE [LARGE SCALE GENOMIC DNA]</scope>
    <source>
        <strain evidence="12 13">DSM 104150</strain>
    </source>
</reference>
<evidence type="ECO:0000256" key="10">
    <source>
        <dbReference type="SAM" id="MobiDB-lite"/>
    </source>
</evidence>
<keyword evidence="5" id="KW-0406">Ion transport</keyword>
<feature type="transmembrane region" description="Helical" evidence="11">
    <location>
        <begin position="51"/>
        <end position="70"/>
    </location>
</feature>
<evidence type="ECO:0000256" key="4">
    <source>
        <dbReference type="ARBA" id="ARBA00022989"/>
    </source>
</evidence>
<dbReference type="GO" id="GO:0005254">
    <property type="term" value="F:chloride channel activity"/>
    <property type="evidence" value="ECO:0007669"/>
    <property type="project" value="UniProtKB-KW"/>
</dbReference>
<feature type="region of interest" description="Disordered" evidence="10">
    <location>
        <begin position="1"/>
        <end position="32"/>
    </location>
</feature>
<dbReference type="PANTHER" id="PTHR43427">
    <property type="entry name" value="CHLORIDE CHANNEL PROTEIN CLC-E"/>
    <property type="match status" value="1"/>
</dbReference>
<dbReference type="PRINTS" id="PR00762">
    <property type="entry name" value="CLCHANNEL"/>
</dbReference>
<protein>
    <submittedName>
        <fullName evidence="12">H+/Cl-antiporter ClcA</fullName>
    </submittedName>
</protein>
<dbReference type="Proteomes" id="UP000248330">
    <property type="component" value="Unassembled WGS sequence"/>
</dbReference>
<sequence length="472" mass="49529">MPPAVTAANDEDPDNTRTPTNPQRQTAGMSRRRYPLRSRARLLWMRWRPRAAYWSAAAAIGLAAAAFAWSSEEAQHLFFAVDERLPWLALLLTPLGMVAVAWITARIAPGAAGSGIPQVLAALRNEGRVLRAQLMSLKTAALKMVLTVVGIACGASVGREGPTVQIGAAIAHVVGMRNKSPATQRGLILAGGAAGVAAAFNTPVAGIVFAFEELARSLEEKASGTLLLLVIIAAVVAMSLLGHRVYLGTIDAHLVHWHEWRAVLICGLVGGLAGGLFSRLLYAGTRRVRGLRQRWGWRVPAACGLGVAVLGLLSLGSAYGSGYRETLIALETPEQLSLLYPLIKAAATVLSYLSGIPGGVFSPSLAIGAGLGADLARFIDFAPAAAVVLLGMAAYFAGVTQTPLTAAVIVSEMTLDQRMILPLMAASLIAAGIARLVWRDSLYQALMRDILADAAEPSGTRPADATSATPAR</sequence>
<dbReference type="Gene3D" id="1.10.3080.10">
    <property type="entry name" value="Clc chloride channel"/>
    <property type="match status" value="1"/>
</dbReference>
<keyword evidence="13" id="KW-1185">Reference proteome</keyword>
<evidence type="ECO:0000256" key="3">
    <source>
        <dbReference type="ARBA" id="ARBA00022692"/>
    </source>
</evidence>
<evidence type="ECO:0000256" key="9">
    <source>
        <dbReference type="ARBA" id="ARBA00023303"/>
    </source>
</evidence>
<name>A0A318E7G5_9GAMM</name>
<comment type="subcellular location">
    <subcellularLocation>
        <location evidence="1">Membrane</location>
        <topology evidence="1">Multi-pass membrane protein</topology>
    </subcellularLocation>
</comment>
<evidence type="ECO:0000256" key="8">
    <source>
        <dbReference type="ARBA" id="ARBA00023214"/>
    </source>
</evidence>
<organism evidence="12 13">
    <name type="scientific">Sinimarinibacterium flocculans</name>
    <dbReference type="NCBI Taxonomy" id="985250"/>
    <lineage>
        <taxon>Bacteria</taxon>
        <taxon>Pseudomonadati</taxon>
        <taxon>Pseudomonadota</taxon>
        <taxon>Gammaproteobacteria</taxon>
        <taxon>Nevskiales</taxon>
        <taxon>Nevskiaceae</taxon>
        <taxon>Sinimarinibacterium</taxon>
    </lineage>
</organism>
<evidence type="ECO:0000256" key="1">
    <source>
        <dbReference type="ARBA" id="ARBA00004141"/>
    </source>
</evidence>
<keyword evidence="4 11" id="KW-1133">Transmembrane helix</keyword>
<dbReference type="CDD" id="cd01034">
    <property type="entry name" value="EriC_like"/>
    <property type="match status" value="1"/>
</dbReference>
<evidence type="ECO:0000256" key="6">
    <source>
        <dbReference type="ARBA" id="ARBA00023136"/>
    </source>
</evidence>
<feature type="transmembrane region" description="Helical" evidence="11">
    <location>
        <begin position="223"/>
        <end position="242"/>
    </location>
</feature>
<dbReference type="InterPro" id="IPR014743">
    <property type="entry name" value="Cl-channel_core"/>
</dbReference>
<keyword evidence="8" id="KW-0868">Chloride</keyword>
<feature type="transmembrane region" description="Helical" evidence="11">
    <location>
        <begin position="295"/>
        <end position="319"/>
    </location>
</feature>
<proteinExistence type="predicted"/>
<dbReference type="AlphaFoldDB" id="A0A318E7G5"/>
<accession>A0A318E7G5</accession>
<dbReference type="Pfam" id="PF00654">
    <property type="entry name" value="Voltage_CLC"/>
    <property type="match status" value="1"/>
</dbReference>
<evidence type="ECO:0000256" key="2">
    <source>
        <dbReference type="ARBA" id="ARBA00022448"/>
    </source>
</evidence>
<feature type="transmembrane region" description="Helical" evidence="11">
    <location>
        <begin position="186"/>
        <end position="211"/>
    </location>
</feature>
<dbReference type="PANTHER" id="PTHR43427:SF6">
    <property type="entry name" value="CHLORIDE CHANNEL PROTEIN CLC-E"/>
    <property type="match status" value="1"/>
</dbReference>
<keyword evidence="6 11" id="KW-0472">Membrane</keyword>
<keyword evidence="2" id="KW-0813">Transport</keyword>
<gene>
    <name evidence="12" type="ORF">C8D93_11236</name>
</gene>
<comment type="caution">
    <text evidence="12">The sequence shown here is derived from an EMBL/GenBank/DDBJ whole genome shotgun (WGS) entry which is preliminary data.</text>
</comment>
<evidence type="ECO:0000256" key="11">
    <source>
        <dbReference type="SAM" id="Phobius"/>
    </source>
</evidence>
<dbReference type="InterPro" id="IPR001807">
    <property type="entry name" value="ClC"/>
</dbReference>
<feature type="compositionally biased region" description="Polar residues" evidence="10">
    <location>
        <begin position="16"/>
        <end position="28"/>
    </location>
</feature>
<feature type="transmembrane region" description="Helical" evidence="11">
    <location>
        <begin position="140"/>
        <end position="158"/>
    </location>
</feature>
<feature type="transmembrane region" description="Helical" evidence="11">
    <location>
        <begin position="419"/>
        <end position="438"/>
    </location>
</feature>
<evidence type="ECO:0000256" key="7">
    <source>
        <dbReference type="ARBA" id="ARBA00023173"/>
    </source>
</evidence>
<keyword evidence="9" id="KW-0407">Ion channel</keyword>
<evidence type="ECO:0000313" key="12">
    <source>
        <dbReference type="EMBL" id="PXV64586.1"/>
    </source>
</evidence>
<dbReference type="InterPro" id="IPR050368">
    <property type="entry name" value="ClC-type_chloride_channel"/>
</dbReference>
<dbReference type="GO" id="GO:0034707">
    <property type="term" value="C:chloride channel complex"/>
    <property type="evidence" value="ECO:0007669"/>
    <property type="project" value="UniProtKB-KW"/>
</dbReference>
<dbReference type="EMBL" id="QICN01000012">
    <property type="protein sequence ID" value="PXV64586.1"/>
    <property type="molecule type" value="Genomic_DNA"/>
</dbReference>
<feature type="transmembrane region" description="Helical" evidence="11">
    <location>
        <begin position="85"/>
        <end position="105"/>
    </location>
</feature>